<dbReference type="Gene3D" id="3.40.50.880">
    <property type="match status" value="1"/>
</dbReference>
<reference evidence="7 8" key="1">
    <citation type="submission" date="2013-07" db="EMBL/GenBank/DDBJ databases">
        <title>The Genome Sequence of Cryptococcus heveanensis BCC8398.</title>
        <authorList>
            <consortium name="The Broad Institute Genome Sequencing Platform"/>
            <person name="Cuomo C."/>
            <person name="Litvintseva A."/>
            <person name="Chen Y."/>
            <person name="Heitman J."/>
            <person name="Sun S."/>
            <person name="Springer D."/>
            <person name="Dromer F."/>
            <person name="Young S.K."/>
            <person name="Zeng Q."/>
            <person name="Gargeya S."/>
            <person name="Fitzgerald M."/>
            <person name="Abouelleil A."/>
            <person name="Alvarado L."/>
            <person name="Berlin A.M."/>
            <person name="Chapman S.B."/>
            <person name="Dewar J."/>
            <person name="Goldberg J."/>
            <person name="Griggs A."/>
            <person name="Gujja S."/>
            <person name="Hansen M."/>
            <person name="Howarth C."/>
            <person name="Imamovic A."/>
            <person name="Larimer J."/>
            <person name="McCowan C."/>
            <person name="Murphy C."/>
            <person name="Pearson M."/>
            <person name="Priest M."/>
            <person name="Roberts A."/>
            <person name="Saif S."/>
            <person name="Shea T."/>
            <person name="Sykes S."/>
            <person name="Wortman J."/>
            <person name="Nusbaum C."/>
            <person name="Birren B."/>
        </authorList>
    </citation>
    <scope>NUCLEOTIDE SEQUENCE [LARGE SCALE GENOMIC DNA]</scope>
    <source>
        <strain evidence="7 8">BCC8398</strain>
    </source>
</reference>
<evidence type="ECO:0000256" key="5">
    <source>
        <dbReference type="ARBA" id="ARBA00048082"/>
    </source>
</evidence>
<dbReference type="SUPFAM" id="SSF52317">
    <property type="entry name" value="Class I glutamine amidotransferase-like"/>
    <property type="match status" value="1"/>
</dbReference>
<keyword evidence="3" id="KW-0456">Lyase</keyword>
<accession>A0A1B9H2Q3</accession>
<dbReference type="InterPro" id="IPR002818">
    <property type="entry name" value="DJ-1/PfpI"/>
</dbReference>
<evidence type="ECO:0000256" key="2">
    <source>
        <dbReference type="ARBA" id="ARBA00023016"/>
    </source>
</evidence>
<dbReference type="EC" id="4.2.1.130" evidence="1"/>
<gene>
    <name evidence="7" type="ORF">I316_00662</name>
</gene>
<dbReference type="OrthoDB" id="543156at2759"/>
<dbReference type="GO" id="GO:0019243">
    <property type="term" value="P:methylglyoxal catabolic process to D-lactate via S-lactoyl-glutathione"/>
    <property type="evidence" value="ECO:0007669"/>
    <property type="project" value="TreeGrafter"/>
</dbReference>
<keyword evidence="2" id="KW-0346">Stress response</keyword>
<dbReference type="STRING" id="1296120.A0A1B9H2Q3"/>
<name>A0A1B9H2Q3_9TREE</name>
<evidence type="ECO:0000313" key="8">
    <source>
        <dbReference type="Proteomes" id="UP000092666"/>
    </source>
</evidence>
<keyword evidence="8" id="KW-1185">Reference proteome</keyword>
<dbReference type="GO" id="GO:0019172">
    <property type="term" value="F:glyoxalase III activity"/>
    <property type="evidence" value="ECO:0007669"/>
    <property type="project" value="UniProtKB-EC"/>
</dbReference>
<dbReference type="PANTHER" id="PTHR48094">
    <property type="entry name" value="PROTEIN/NUCLEIC ACID DEGLYCASE DJ-1-RELATED"/>
    <property type="match status" value="1"/>
</dbReference>
<dbReference type="GO" id="GO:0005737">
    <property type="term" value="C:cytoplasm"/>
    <property type="evidence" value="ECO:0007669"/>
    <property type="project" value="TreeGrafter"/>
</dbReference>
<feature type="domain" description="DJ-1/PfpI" evidence="6">
    <location>
        <begin position="28"/>
        <end position="225"/>
    </location>
</feature>
<dbReference type="EMBL" id="KV700122">
    <property type="protein sequence ID" value="OCF37537.1"/>
    <property type="molecule type" value="Genomic_DNA"/>
</dbReference>
<evidence type="ECO:0000256" key="4">
    <source>
        <dbReference type="ARBA" id="ARBA00038493"/>
    </source>
</evidence>
<dbReference type="Proteomes" id="UP000092666">
    <property type="component" value="Unassembled WGS sequence"/>
</dbReference>
<reference evidence="8" key="2">
    <citation type="submission" date="2013-12" db="EMBL/GenBank/DDBJ databases">
        <title>Evolution of pathogenesis and genome organization in the Tremellales.</title>
        <authorList>
            <person name="Cuomo C."/>
            <person name="Litvintseva A."/>
            <person name="Heitman J."/>
            <person name="Chen Y."/>
            <person name="Sun S."/>
            <person name="Springer D."/>
            <person name="Dromer F."/>
            <person name="Young S."/>
            <person name="Zeng Q."/>
            <person name="Chapman S."/>
            <person name="Gujja S."/>
            <person name="Saif S."/>
            <person name="Birren B."/>
        </authorList>
    </citation>
    <scope>NUCLEOTIDE SEQUENCE [LARGE SCALE GENOMIC DNA]</scope>
    <source>
        <strain evidence="8">BCC8398</strain>
    </source>
</reference>
<protein>
    <recommendedName>
        <fullName evidence="1">D-lactate dehydratase</fullName>
        <ecNumber evidence="1">4.2.1.130</ecNumber>
    </recommendedName>
</protein>
<dbReference type="PANTHER" id="PTHR48094:SF11">
    <property type="entry name" value="GLUTATHIONE-INDEPENDENT GLYOXALASE HSP31-RELATED"/>
    <property type="match status" value="1"/>
</dbReference>
<organism evidence="7 8">
    <name type="scientific">Kwoniella heveanensis BCC8398</name>
    <dbReference type="NCBI Taxonomy" id="1296120"/>
    <lineage>
        <taxon>Eukaryota</taxon>
        <taxon>Fungi</taxon>
        <taxon>Dikarya</taxon>
        <taxon>Basidiomycota</taxon>
        <taxon>Agaricomycotina</taxon>
        <taxon>Tremellomycetes</taxon>
        <taxon>Tremellales</taxon>
        <taxon>Cryptococcaceae</taxon>
        <taxon>Kwoniella</taxon>
    </lineage>
</organism>
<evidence type="ECO:0000256" key="1">
    <source>
        <dbReference type="ARBA" id="ARBA00013134"/>
    </source>
</evidence>
<dbReference type="AlphaFoldDB" id="A0A1B9H2Q3"/>
<comment type="similarity">
    <text evidence="4">Belongs to the peptidase C56 family. HSP31-like subfamily.</text>
</comment>
<dbReference type="CDD" id="cd03141">
    <property type="entry name" value="GATase1_Hsp31_like"/>
    <property type="match status" value="1"/>
</dbReference>
<dbReference type="Pfam" id="PF01965">
    <property type="entry name" value="DJ-1_PfpI"/>
    <property type="match status" value="1"/>
</dbReference>
<sequence>MKETTIVHVVTNVSHYKNPKEPTGLWLSELSHAWDVFAAKGYTQKIVSPKGGHVPLEPLSLKWPNLDASGRGWLMDESKTALLQNTLSPDSIDPALVDAIYFTGGHAVMFDFSDSVPLQRLTREVWEAGHVVASVCHGYCGLLNVTLANGSFLIAGRKMTGFSWTEEKLAGVTKKVPYNAEDVAKQRGALYEKALLPFTSNVVVDGRLVTGQNPQSAKATAHMVVQALQEETKAAR</sequence>
<comment type="catalytic activity">
    <reaction evidence="5">
        <text>methylglyoxal + H2O = (R)-lactate + H(+)</text>
        <dbReference type="Rhea" id="RHEA:27754"/>
        <dbReference type="ChEBI" id="CHEBI:15377"/>
        <dbReference type="ChEBI" id="CHEBI:15378"/>
        <dbReference type="ChEBI" id="CHEBI:16004"/>
        <dbReference type="ChEBI" id="CHEBI:17158"/>
        <dbReference type="EC" id="4.2.1.130"/>
    </reaction>
</comment>
<dbReference type="InterPro" id="IPR029062">
    <property type="entry name" value="Class_I_gatase-like"/>
</dbReference>
<evidence type="ECO:0000259" key="6">
    <source>
        <dbReference type="Pfam" id="PF01965"/>
    </source>
</evidence>
<dbReference type="InterPro" id="IPR050325">
    <property type="entry name" value="Prot/Nucl_acid_deglycase"/>
</dbReference>
<evidence type="ECO:0000256" key="3">
    <source>
        <dbReference type="ARBA" id="ARBA00023239"/>
    </source>
</evidence>
<proteinExistence type="inferred from homology"/>
<evidence type="ECO:0000313" key="7">
    <source>
        <dbReference type="EMBL" id="OCF37537.1"/>
    </source>
</evidence>